<geneLocation type="nucleomorph" evidence="4"/>
<evidence type="ECO:0000313" key="5">
    <source>
        <dbReference type="Proteomes" id="UP000243127"/>
    </source>
</evidence>
<reference evidence="4 5" key="1">
    <citation type="journal article" date="2007" name="Proc. Natl. Acad. Sci. U.S.A.">
        <title>Nucleomorph genome of Hemiselmis andersenii reveals complete intron loss and compaction as a driver of protein structure and function.</title>
        <authorList>
            <person name="Lane C.E."/>
            <person name="van den Heuvel K."/>
            <person name="Kozera C."/>
            <person name="Curtis B.A."/>
            <person name="Parsons B.J."/>
            <person name="Bowman S."/>
            <person name="Archibald J.M."/>
        </authorList>
    </citation>
    <scope>NUCLEOTIDE SEQUENCE [LARGE SCALE GENOMIC DNA]</scope>
    <source>
        <strain evidence="4 5">CCMP644</strain>
    </source>
</reference>
<dbReference type="GO" id="GO:0005634">
    <property type="term" value="C:nucleus"/>
    <property type="evidence" value="ECO:0007669"/>
    <property type="project" value="UniProtKB-SubCell"/>
</dbReference>
<organism evidence="4 5">
    <name type="scientific">Hemiselmis andersenii</name>
    <name type="common">Cryptophyte alga</name>
    <dbReference type="NCBI Taxonomy" id="464988"/>
    <lineage>
        <taxon>Eukaryota</taxon>
        <taxon>Cryptophyceae</taxon>
        <taxon>Cryptomonadales</taxon>
        <taxon>Hemiselmidaceae</taxon>
        <taxon>Hemiselmis</taxon>
    </lineage>
</organism>
<dbReference type="GO" id="GO:0005839">
    <property type="term" value="C:proteasome core complex"/>
    <property type="evidence" value="ECO:0007669"/>
    <property type="project" value="InterPro"/>
</dbReference>
<dbReference type="PANTHER" id="PTHR32194:SF2">
    <property type="entry name" value="PROTEASOME SUBUNIT BETA TYPE-1"/>
    <property type="match status" value="1"/>
</dbReference>
<gene>
    <name evidence="4" type="ORF">HAN_3g452</name>
</gene>
<evidence type="ECO:0000256" key="2">
    <source>
        <dbReference type="ARBA" id="ARBA00022490"/>
    </source>
</evidence>
<keyword evidence="3" id="KW-0647">Proteasome</keyword>
<dbReference type="EMBL" id="CP000883">
    <property type="protein sequence ID" value="ABW98254.1"/>
    <property type="molecule type" value="Genomic_DNA"/>
</dbReference>
<dbReference type="Gene3D" id="3.60.20.10">
    <property type="entry name" value="Glutamine Phosphoribosylpyrophosphate, subunit 1, domain 1"/>
    <property type="match status" value="1"/>
</dbReference>
<evidence type="ECO:0000313" key="4">
    <source>
        <dbReference type="EMBL" id="ABW98254.1"/>
    </source>
</evidence>
<dbReference type="Pfam" id="PF00227">
    <property type="entry name" value="Proteasome"/>
    <property type="match status" value="1"/>
</dbReference>
<accession>A9BL71</accession>
<keyword evidence="4" id="KW-0542">Nucleomorph</keyword>
<dbReference type="InterPro" id="IPR023333">
    <property type="entry name" value="Proteasome_suB-type"/>
</dbReference>
<dbReference type="SUPFAM" id="SSF56235">
    <property type="entry name" value="N-terminal nucleophile aminohydrolases (Ntn hydrolases)"/>
    <property type="match status" value="1"/>
</dbReference>
<dbReference type="Proteomes" id="UP000243127">
    <property type="component" value="Nucleomorph 3"/>
</dbReference>
<protein>
    <submittedName>
        <fullName evidence="4">PrsB4</fullName>
    </submittedName>
</protein>
<dbReference type="GeneID" id="5739505"/>
<sequence>MDTIISLNGKGFGICAIDTLSFKSFLITKTNLNKYIEIGKNKFLAVSGYPGDVIQFTDFLQKTIQLYTLKTGLTLSTRSVANCIRKELSDCLRKNPININLTLIGFDKIYGSSLYFIDYLGSLQRMDFCVQGHSSLILSSFLDRYYKQKMNLQEAIEIIKRCANIIKKRFLIPQTKLLLNIVDEKGCRCLGIV</sequence>
<dbReference type="AlphaFoldDB" id="A9BL71"/>
<proteinExistence type="predicted"/>
<dbReference type="RefSeq" id="XP_001712579.1">
    <property type="nucleotide sequence ID" value="XM_001712527.1"/>
</dbReference>
<dbReference type="GO" id="GO:0051603">
    <property type="term" value="P:proteolysis involved in protein catabolic process"/>
    <property type="evidence" value="ECO:0007669"/>
    <property type="project" value="InterPro"/>
</dbReference>
<name>A9BL71_HEMAN</name>
<dbReference type="PANTHER" id="PTHR32194">
    <property type="entry name" value="METALLOPROTEASE TLDD"/>
    <property type="match status" value="1"/>
</dbReference>
<comment type="subcellular location">
    <subcellularLocation>
        <location evidence="1">Nucleus</location>
    </subcellularLocation>
</comment>
<dbReference type="InterPro" id="IPR029055">
    <property type="entry name" value="Ntn_hydrolases_N"/>
</dbReference>
<dbReference type="GO" id="GO:0005737">
    <property type="term" value="C:cytoplasm"/>
    <property type="evidence" value="ECO:0007669"/>
    <property type="project" value="TreeGrafter"/>
</dbReference>
<evidence type="ECO:0000256" key="3">
    <source>
        <dbReference type="ARBA" id="ARBA00022942"/>
    </source>
</evidence>
<dbReference type="InterPro" id="IPR001353">
    <property type="entry name" value="Proteasome_sua/b"/>
</dbReference>
<evidence type="ECO:0000256" key="1">
    <source>
        <dbReference type="ARBA" id="ARBA00004123"/>
    </source>
</evidence>
<keyword evidence="2" id="KW-0963">Cytoplasm</keyword>